<keyword evidence="4" id="KW-1185">Reference proteome</keyword>
<evidence type="ECO:0000313" key="3">
    <source>
        <dbReference type="EMBL" id="GHE28501.1"/>
    </source>
</evidence>
<gene>
    <name evidence="3" type="ORF">GCM10017764_08650</name>
</gene>
<protein>
    <submittedName>
        <fullName evidence="3">Amidophosphoribosyltransferase</fullName>
    </submittedName>
</protein>
<dbReference type="InterPro" id="IPR051910">
    <property type="entry name" value="ComF/GntX_DNA_util-trans"/>
</dbReference>
<evidence type="ECO:0000256" key="1">
    <source>
        <dbReference type="ARBA" id="ARBA00008007"/>
    </source>
</evidence>
<organism evidence="3 4">
    <name type="scientific">Sphingobacterium griseoflavum</name>
    <dbReference type="NCBI Taxonomy" id="1474952"/>
    <lineage>
        <taxon>Bacteria</taxon>
        <taxon>Pseudomonadati</taxon>
        <taxon>Bacteroidota</taxon>
        <taxon>Sphingobacteriia</taxon>
        <taxon>Sphingobacteriales</taxon>
        <taxon>Sphingobacteriaceae</taxon>
        <taxon>Sphingobacterium</taxon>
    </lineage>
</organism>
<reference evidence="4" key="1">
    <citation type="journal article" date="2019" name="Int. J. Syst. Evol. Microbiol.">
        <title>The Global Catalogue of Microorganisms (GCM) 10K type strain sequencing project: providing services to taxonomists for standard genome sequencing and annotation.</title>
        <authorList>
            <consortium name="The Broad Institute Genomics Platform"/>
            <consortium name="The Broad Institute Genome Sequencing Center for Infectious Disease"/>
            <person name="Wu L."/>
            <person name="Ma J."/>
        </authorList>
    </citation>
    <scope>NUCLEOTIDE SEQUENCE [LARGE SCALE GENOMIC DNA]</scope>
    <source>
        <strain evidence="4">CGMCC 1.12966</strain>
    </source>
</reference>
<dbReference type="RefSeq" id="WP_189625400.1">
    <property type="nucleotide sequence ID" value="NZ_BNAF01000003.1"/>
</dbReference>
<accession>A0ABQ3HVP6</accession>
<evidence type="ECO:0000313" key="4">
    <source>
        <dbReference type="Proteomes" id="UP000620550"/>
    </source>
</evidence>
<feature type="domain" description="Phosphoribosyltransferase" evidence="2">
    <location>
        <begin position="137"/>
        <end position="227"/>
    </location>
</feature>
<dbReference type="EMBL" id="BNAF01000003">
    <property type="protein sequence ID" value="GHE28501.1"/>
    <property type="molecule type" value="Genomic_DNA"/>
</dbReference>
<name>A0ABQ3HVP6_9SPHI</name>
<dbReference type="PANTHER" id="PTHR47505:SF1">
    <property type="entry name" value="DNA UTILIZATION PROTEIN YHGH"/>
    <property type="match status" value="1"/>
</dbReference>
<dbReference type="SUPFAM" id="SSF53271">
    <property type="entry name" value="PRTase-like"/>
    <property type="match status" value="1"/>
</dbReference>
<dbReference type="PANTHER" id="PTHR47505">
    <property type="entry name" value="DNA UTILIZATION PROTEIN YHGH"/>
    <property type="match status" value="1"/>
</dbReference>
<sequence>MHLRRYWDSFIAVLFPSVCASCEKVLLQQEELLCSYCEFHLPINDHYLFLDNEAMRRIKHKAPVEMAAAFLSFAKSSLVQTMIHKLKYGQGTAIGMYLGRRLGHQLLASPHFHQIDLIIPIPLHKKKQRKRGYNQSEYIARGIAEVLKVQLDTVNFIRPMNTASQTSMGRMDRYDNVENIFACLNMQALVGKHILLVDDVLTTGATIASAARTLDRNGCRVSVAVLAMA</sequence>
<dbReference type="InterPro" id="IPR029057">
    <property type="entry name" value="PRTase-like"/>
</dbReference>
<dbReference type="InterPro" id="IPR000836">
    <property type="entry name" value="PRTase_dom"/>
</dbReference>
<proteinExistence type="inferred from homology"/>
<dbReference type="Gene3D" id="3.40.50.2020">
    <property type="match status" value="1"/>
</dbReference>
<dbReference type="Pfam" id="PF00156">
    <property type="entry name" value="Pribosyltran"/>
    <property type="match status" value="1"/>
</dbReference>
<evidence type="ECO:0000259" key="2">
    <source>
        <dbReference type="Pfam" id="PF00156"/>
    </source>
</evidence>
<comment type="similarity">
    <text evidence="1">Belongs to the ComF/GntX family.</text>
</comment>
<dbReference type="Proteomes" id="UP000620550">
    <property type="component" value="Unassembled WGS sequence"/>
</dbReference>
<comment type="caution">
    <text evidence="3">The sequence shown here is derived from an EMBL/GenBank/DDBJ whole genome shotgun (WGS) entry which is preliminary data.</text>
</comment>
<dbReference type="CDD" id="cd06223">
    <property type="entry name" value="PRTases_typeI"/>
    <property type="match status" value="1"/>
</dbReference>